<evidence type="ECO:0000313" key="2">
    <source>
        <dbReference type="Proteomes" id="UP000660885"/>
    </source>
</evidence>
<protein>
    <submittedName>
        <fullName evidence="1">Uncharacterized protein</fullName>
    </submittedName>
</protein>
<dbReference type="Proteomes" id="UP000660885">
    <property type="component" value="Unassembled WGS sequence"/>
</dbReference>
<gene>
    <name evidence="1" type="ORF">JMJ56_21490</name>
</gene>
<accession>A0ABS1U7S7</accession>
<dbReference type="RefSeq" id="WP_202833828.1">
    <property type="nucleotide sequence ID" value="NZ_JAETWB010000015.1"/>
</dbReference>
<sequence>MATHGLPAWPWADTETAELPPAEALLLEGMRRWALAARTGAATLAAMRLPFIAEDAVAALRPLDALMRAVSASGMPGIACLLCPRATPSEAELLLAMALAQRGCRSQALGLLLRYVPPAQAYAAMPEALHLGIALRGAGLLLRNPLRMR</sequence>
<keyword evidence="2" id="KW-1185">Reference proteome</keyword>
<name>A0ABS1U7S7_9PROT</name>
<organism evidence="1 2">
    <name type="scientific">Belnapia arida</name>
    <dbReference type="NCBI Taxonomy" id="2804533"/>
    <lineage>
        <taxon>Bacteria</taxon>
        <taxon>Pseudomonadati</taxon>
        <taxon>Pseudomonadota</taxon>
        <taxon>Alphaproteobacteria</taxon>
        <taxon>Acetobacterales</taxon>
        <taxon>Roseomonadaceae</taxon>
        <taxon>Belnapia</taxon>
    </lineage>
</organism>
<dbReference type="EMBL" id="JAETWB010000015">
    <property type="protein sequence ID" value="MBL6080595.1"/>
    <property type="molecule type" value="Genomic_DNA"/>
</dbReference>
<comment type="caution">
    <text evidence="1">The sequence shown here is derived from an EMBL/GenBank/DDBJ whole genome shotgun (WGS) entry which is preliminary data.</text>
</comment>
<reference evidence="1 2" key="1">
    <citation type="submission" date="2021-01" db="EMBL/GenBank/DDBJ databases">
        <title>Belnapia mucosa sp. nov. and Belnapia arida sp. nov., isolated from the Tabernas Desert (Almeria, Spain).</title>
        <authorList>
            <person name="Molina-Menor E."/>
            <person name="Vidal-Verdu A."/>
            <person name="Calonge A."/>
            <person name="Satari L."/>
            <person name="Pereto J."/>
            <person name="Porcar M."/>
        </authorList>
    </citation>
    <scope>NUCLEOTIDE SEQUENCE [LARGE SCALE GENOMIC DNA]</scope>
    <source>
        <strain evidence="1 2">T18</strain>
    </source>
</reference>
<proteinExistence type="predicted"/>
<evidence type="ECO:0000313" key="1">
    <source>
        <dbReference type="EMBL" id="MBL6080595.1"/>
    </source>
</evidence>